<gene>
    <name evidence="4" type="ORF">DFR64_2186</name>
</gene>
<dbReference type="GO" id="GO:0005524">
    <property type="term" value="F:ATP binding"/>
    <property type="evidence" value="ECO:0007669"/>
    <property type="project" value="UniProtKB-KW"/>
</dbReference>
<dbReference type="Gene3D" id="3.40.50.880">
    <property type="match status" value="1"/>
</dbReference>
<evidence type="ECO:0008006" key="6">
    <source>
        <dbReference type="Google" id="ProtNLM"/>
    </source>
</evidence>
<dbReference type="EMBL" id="QUMS01000003">
    <property type="protein sequence ID" value="REG06984.1"/>
    <property type="molecule type" value="Genomic_DNA"/>
</dbReference>
<keyword evidence="2" id="KW-0547">Nucleotide-binding</keyword>
<dbReference type="GO" id="GO:0006418">
    <property type="term" value="P:tRNA aminoacylation for protein translation"/>
    <property type="evidence" value="ECO:0007669"/>
    <property type="project" value="InterPro"/>
</dbReference>
<keyword evidence="1" id="KW-0436">Ligase</keyword>
<keyword evidence="5" id="KW-1185">Reference proteome</keyword>
<dbReference type="OrthoDB" id="156359at2"/>
<reference evidence="4 5" key="1">
    <citation type="submission" date="2018-08" db="EMBL/GenBank/DDBJ databases">
        <title>Genomic Encyclopedia of Type Strains, Phase IV (KMG-IV): sequencing the most valuable type-strain genomes for metagenomic binning, comparative biology and taxonomic classification.</title>
        <authorList>
            <person name="Goeker M."/>
        </authorList>
    </citation>
    <scope>NUCLEOTIDE SEQUENCE [LARGE SCALE GENOMIC DNA]</scope>
    <source>
        <strain evidence="4 5">DSM 23923</strain>
    </source>
</reference>
<dbReference type="Proteomes" id="UP000256388">
    <property type="component" value="Unassembled WGS sequence"/>
</dbReference>
<dbReference type="Gene3D" id="1.20.120.1910">
    <property type="entry name" value="Cysteine-tRNA ligase, C-terminal anti-codon recognition domain"/>
    <property type="match status" value="1"/>
</dbReference>
<dbReference type="AlphaFoldDB" id="A0A347ZVF6"/>
<evidence type="ECO:0000256" key="2">
    <source>
        <dbReference type="ARBA" id="ARBA00022741"/>
    </source>
</evidence>
<organism evidence="4 5">
    <name type="scientific">Pelolinea submarina</name>
    <dbReference type="NCBI Taxonomy" id="913107"/>
    <lineage>
        <taxon>Bacteria</taxon>
        <taxon>Bacillati</taxon>
        <taxon>Chloroflexota</taxon>
        <taxon>Anaerolineae</taxon>
        <taxon>Anaerolineales</taxon>
        <taxon>Anaerolineaceae</taxon>
        <taxon>Pelolinea</taxon>
    </lineage>
</organism>
<dbReference type="GO" id="GO:0004812">
    <property type="term" value="F:aminoacyl-tRNA ligase activity"/>
    <property type="evidence" value="ECO:0007669"/>
    <property type="project" value="InterPro"/>
</dbReference>
<name>A0A347ZVF6_9CHLR</name>
<comment type="caution">
    <text evidence="4">The sequence shown here is derived from an EMBL/GenBank/DDBJ whole genome shotgun (WGS) entry which is preliminary data.</text>
</comment>
<accession>A0A347ZVF6</accession>
<dbReference type="SUPFAM" id="SSF47323">
    <property type="entry name" value="Anticodon-binding domain of a subclass of class I aminoacyl-tRNA synthetases"/>
    <property type="match status" value="1"/>
</dbReference>
<dbReference type="RefSeq" id="WP_116225466.1">
    <property type="nucleotide sequence ID" value="NZ_AP018437.1"/>
</dbReference>
<protein>
    <recommendedName>
        <fullName evidence="6">Cysteinyl-tRNA synthetase</fullName>
    </recommendedName>
</protein>
<evidence type="ECO:0000313" key="4">
    <source>
        <dbReference type="EMBL" id="REG06984.1"/>
    </source>
</evidence>
<evidence type="ECO:0000256" key="1">
    <source>
        <dbReference type="ARBA" id="ARBA00022598"/>
    </source>
</evidence>
<dbReference type="InterPro" id="IPR009080">
    <property type="entry name" value="tRNAsynth_Ia_anticodon-bd"/>
</dbReference>
<dbReference type="InterPro" id="IPR029062">
    <property type="entry name" value="Class_I_gatase-like"/>
</dbReference>
<evidence type="ECO:0000313" key="5">
    <source>
        <dbReference type="Proteomes" id="UP000256388"/>
    </source>
</evidence>
<evidence type="ECO:0000256" key="3">
    <source>
        <dbReference type="ARBA" id="ARBA00022840"/>
    </source>
</evidence>
<keyword evidence="3" id="KW-0067">ATP-binding</keyword>
<sequence>MDKLEDTTPGALLLFGSGETLPASGKAYDYLADKYEAPPKIAILETPAGFQPNTQQVAENVGDYLKKRLQNLRPQVQIIPARKRGTDFSPDDGAILEPLLTSDWVFMGPGSPTYAVEQLQGSLAYNTLRALHLRGSAVCLASAAVLAISAWTLPVYEIYKVGQDPFWMKGLDFLSDFGLNVTFIPHWNNHDGGEELDTSRCFMGRERFAGLRTELEKLDENTCLVGIDEQTALLMEFTGEPTCRVFGKGSVTIMRINEEAIFSHGHTFPLSFLGNYRQASMAINIPQEVWDAIEAAQTAQNEPPERVKALAAQREEARKNADWPLSDRLRAQIEAQGWQVLDTPNGQQLMQLP</sequence>
<proteinExistence type="predicted"/>